<dbReference type="InterPro" id="IPR038765">
    <property type="entry name" value="Papain-like_cys_pep_sf"/>
</dbReference>
<gene>
    <name evidence="2" type="ORF">M407DRAFT_83862</name>
</gene>
<dbReference type="EMBL" id="KN823282">
    <property type="protein sequence ID" value="KIO18493.1"/>
    <property type="molecule type" value="Genomic_DNA"/>
</dbReference>
<dbReference type="Pfam" id="PF00797">
    <property type="entry name" value="Acetyltransf_2"/>
    <property type="match status" value="1"/>
</dbReference>
<dbReference type="Gene3D" id="3.30.2140.20">
    <property type="match status" value="1"/>
</dbReference>
<reference evidence="3" key="2">
    <citation type="submission" date="2015-01" db="EMBL/GenBank/DDBJ databases">
        <title>Evolutionary Origins and Diversification of the Mycorrhizal Mutualists.</title>
        <authorList>
            <consortium name="DOE Joint Genome Institute"/>
            <consortium name="Mycorrhizal Genomics Consortium"/>
            <person name="Kohler A."/>
            <person name="Kuo A."/>
            <person name="Nagy L.G."/>
            <person name="Floudas D."/>
            <person name="Copeland A."/>
            <person name="Barry K.W."/>
            <person name="Cichocki N."/>
            <person name="Veneault-Fourrey C."/>
            <person name="LaButti K."/>
            <person name="Lindquist E.A."/>
            <person name="Lipzen A."/>
            <person name="Lundell T."/>
            <person name="Morin E."/>
            <person name="Murat C."/>
            <person name="Riley R."/>
            <person name="Ohm R."/>
            <person name="Sun H."/>
            <person name="Tunlid A."/>
            <person name="Henrissat B."/>
            <person name="Grigoriev I.V."/>
            <person name="Hibbett D.S."/>
            <person name="Martin F."/>
        </authorList>
    </citation>
    <scope>NUCLEOTIDE SEQUENCE [LARGE SCALE GENOMIC DNA]</scope>
    <source>
        <strain evidence="3">MUT 4182</strain>
    </source>
</reference>
<dbReference type="InterPro" id="IPR053710">
    <property type="entry name" value="Arylamine_NAT_domain_sf"/>
</dbReference>
<dbReference type="Proteomes" id="UP000054248">
    <property type="component" value="Unassembled WGS sequence"/>
</dbReference>
<organism evidence="2 3">
    <name type="scientific">Tulasnella calospora MUT 4182</name>
    <dbReference type="NCBI Taxonomy" id="1051891"/>
    <lineage>
        <taxon>Eukaryota</taxon>
        <taxon>Fungi</taxon>
        <taxon>Dikarya</taxon>
        <taxon>Basidiomycota</taxon>
        <taxon>Agaricomycotina</taxon>
        <taxon>Agaricomycetes</taxon>
        <taxon>Cantharellales</taxon>
        <taxon>Tulasnellaceae</taxon>
        <taxon>Tulasnella</taxon>
    </lineage>
</organism>
<comment type="similarity">
    <text evidence="1">Belongs to the arylamine N-acetyltransferase family.</text>
</comment>
<evidence type="ECO:0000313" key="2">
    <source>
        <dbReference type="EMBL" id="KIO18493.1"/>
    </source>
</evidence>
<accession>A0A0C3KAP9</accession>
<protein>
    <submittedName>
        <fullName evidence="2">Uncharacterized protein</fullName>
    </submittedName>
</protein>
<name>A0A0C3KAP9_9AGAM</name>
<sequence length="276" mass="31323">MVVAPQAIYKRAVVDRAGGSYCFGQQTLMLGMLLAMGYRAYGCTGRVNTAPEPTDIEFETRSHLVLLVQIPTHHLTTAETGNETYIVDVGFGLGIVRPMLLSHNEEMPGLFPPERHRLVKAYHPESSLDTTDPATEPFAQKWRLEINTTRTGQELPRGTRRTLYQFSLHQYYLEDFEWLSVMVQSNPKSLFWNNLIVVLYAPAKGDSAEMGEKMGVKVMMGPKVTYREEGKYEVWKEMKNEADRISALKEYFNIEYPLDAAVNVQNKHGALGPQSW</sequence>
<dbReference type="AlphaFoldDB" id="A0A0C3KAP9"/>
<dbReference type="STRING" id="1051891.A0A0C3KAP9"/>
<dbReference type="GO" id="GO:0016407">
    <property type="term" value="F:acetyltransferase activity"/>
    <property type="evidence" value="ECO:0007669"/>
    <property type="project" value="InterPro"/>
</dbReference>
<dbReference type="HOGENOM" id="CLU_049918_2_1_1"/>
<keyword evidence="3" id="KW-1185">Reference proteome</keyword>
<evidence type="ECO:0000256" key="1">
    <source>
        <dbReference type="ARBA" id="ARBA00006547"/>
    </source>
</evidence>
<reference evidence="2 3" key="1">
    <citation type="submission" date="2014-04" db="EMBL/GenBank/DDBJ databases">
        <authorList>
            <consortium name="DOE Joint Genome Institute"/>
            <person name="Kuo A."/>
            <person name="Girlanda M."/>
            <person name="Perotto S."/>
            <person name="Kohler A."/>
            <person name="Nagy L.G."/>
            <person name="Floudas D."/>
            <person name="Copeland A."/>
            <person name="Barry K.W."/>
            <person name="Cichocki N."/>
            <person name="Veneault-Fourrey C."/>
            <person name="LaButti K."/>
            <person name="Lindquist E.A."/>
            <person name="Lipzen A."/>
            <person name="Lundell T."/>
            <person name="Morin E."/>
            <person name="Murat C."/>
            <person name="Sun H."/>
            <person name="Tunlid A."/>
            <person name="Henrissat B."/>
            <person name="Grigoriev I.V."/>
            <person name="Hibbett D.S."/>
            <person name="Martin F."/>
            <person name="Nordberg H.P."/>
            <person name="Cantor M.N."/>
            <person name="Hua S.X."/>
        </authorList>
    </citation>
    <scope>NUCLEOTIDE SEQUENCE [LARGE SCALE GENOMIC DNA]</scope>
    <source>
        <strain evidence="2 3">MUT 4182</strain>
    </source>
</reference>
<dbReference type="PANTHER" id="PTHR11786:SF0">
    <property type="entry name" value="ARYLAMINE N-ACETYLTRANSFERASE 4-RELATED"/>
    <property type="match status" value="1"/>
</dbReference>
<dbReference type="OrthoDB" id="10260017at2759"/>
<dbReference type="SUPFAM" id="SSF54001">
    <property type="entry name" value="Cysteine proteinases"/>
    <property type="match status" value="1"/>
</dbReference>
<proteinExistence type="inferred from homology"/>
<dbReference type="PANTHER" id="PTHR11786">
    <property type="entry name" value="N-HYDROXYARYLAMINE O-ACETYLTRANSFERASE"/>
    <property type="match status" value="1"/>
</dbReference>
<dbReference type="InterPro" id="IPR001447">
    <property type="entry name" value="Arylamine_N-AcTrfase"/>
</dbReference>
<evidence type="ECO:0000313" key="3">
    <source>
        <dbReference type="Proteomes" id="UP000054248"/>
    </source>
</evidence>